<dbReference type="Proteomes" id="UP000815677">
    <property type="component" value="Unassembled WGS sequence"/>
</dbReference>
<protein>
    <submittedName>
        <fullName evidence="2">Uncharacterized protein</fullName>
    </submittedName>
</protein>
<dbReference type="EMBL" id="DF845295">
    <property type="protein sequence ID" value="GAT49179.1"/>
    <property type="molecule type" value="Genomic_DNA"/>
</dbReference>
<feature type="region of interest" description="Disordered" evidence="1">
    <location>
        <begin position="49"/>
        <end position="71"/>
    </location>
</feature>
<keyword evidence="3" id="KW-1185">Reference proteome</keyword>
<evidence type="ECO:0000313" key="3">
    <source>
        <dbReference type="Proteomes" id="UP000815677"/>
    </source>
</evidence>
<feature type="compositionally biased region" description="Basic and acidic residues" evidence="1">
    <location>
        <begin position="58"/>
        <end position="71"/>
    </location>
</feature>
<organism evidence="2 3">
    <name type="scientific">Mycena chlorophos</name>
    <name type="common">Agaric fungus</name>
    <name type="synonym">Agaricus chlorophos</name>
    <dbReference type="NCBI Taxonomy" id="658473"/>
    <lineage>
        <taxon>Eukaryota</taxon>
        <taxon>Fungi</taxon>
        <taxon>Dikarya</taxon>
        <taxon>Basidiomycota</taxon>
        <taxon>Agaricomycotina</taxon>
        <taxon>Agaricomycetes</taxon>
        <taxon>Agaricomycetidae</taxon>
        <taxon>Agaricales</taxon>
        <taxon>Marasmiineae</taxon>
        <taxon>Mycenaceae</taxon>
        <taxon>Mycena</taxon>
    </lineage>
</organism>
<sequence>MADYTVTVHTGQKFVRSVNPLESPPEEKNELDIEELIGSVSIRNLRRLVPSLPRTRPRPREAPAKGAPRKQELRQRLSTYYKIDLSTTPAPAAPAEPPSRDAAIIERQWLGFAAMGDEWMECAGRNEEFLLLGGSVRRDGPVGPSITAVDDMQLTALPQTTMPAPTSRQAGSAHPHPLAHTSEIPAAPVLSASMRSETVGLECLNTTLERLERAEGLLAVLEQLKSGLIHRLRDKYGPPLLENGKSGRGAAPEYRGTDLGALITKRIRLGDILAEFGGDEARFLEYCKLPEVAGSKNKKAAKGGDGYRAFRRIVEALPWCDKDIEKERKSAEYRGDDGGFSAKQWKAKWGEQNKWEVWRALEKERYKKV</sequence>
<evidence type="ECO:0000313" key="2">
    <source>
        <dbReference type="EMBL" id="GAT49179.1"/>
    </source>
</evidence>
<reference evidence="2" key="1">
    <citation type="submission" date="2014-09" db="EMBL/GenBank/DDBJ databases">
        <title>Genome sequence of the luminous mushroom Mycena chlorophos for searching fungal bioluminescence genes.</title>
        <authorList>
            <person name="Tanaka Y."/>
            <person name="Kasuga D."/>
            <person name="Oba Y."/>
            <person name="Hase S."/>
            <person name="Sato K."/>
            <person name="Oba Y."/>
            <person name="Sakakibara Y."/>
        </authorList>
    </citation>
    <scope>NUCLEOTIDE SEQUENCE</scope>
</reference>
<gene>
    <name evidence="2" type="ORF">MCHLO_06518</name>
</gene>
<name>A0ABQ0LF83_MYCCL</name>
<accession>A0ABQ0LF83</accession>
<proteinExistence type="predicted"/>
<evidence type="ECO:0000256" key="1">
    <source>
        <dbReference type="SAM" id="MobiDB-lite"/>
    </source>
</evidence>